<evidence type="ECO:0000256" key="1">
    <source>
        <dbReference type="SAM" id="Coils"/>
    </source>
</evidence>
<reference evidence="2 3" key="1">
    <citation type="journal article" date="2017" name="Environ. Microbiol.">
        <title>Decay of the glycolytic pathway and adaptation to intranuclear parasitism within Enterocytozoonidae microsporidia.</title>
        <authorList>
            <person name="Wiredu Boakye D."/>
            <person name="Jaroenlak P."/>
            <person name="Prachumwat A."/>
            <person name="Williams T.A."/>
            <person name="Bateman K.S."/>
            <person name="Itsathitphaisarn O."/>
            <person name="Sritunyalucksana K."/>
            <person name="Paszkiewicz K.H."/>
            <person name="Moore K.A."/>
            <person name="Stentiford G.D."/>
            <person name="Williams B.A."/>
        </authorList>
    </citation>
    <scope>NUCLEOTIDE SEQUENCE [LARGE SCALE GENOMIC DNA]</scope>
    <source>
        <strain evidence="2 3">GB1</strain>
    </source>
</reference>
<keyword evidence="1" id="KW-0175">Coiled coil</keyword>
<dbReference type="EMBL" id="LVKB01000030">
    <property type="protein sequence ID" value="ORD97291.1"/>
    <property type="molecule type" value="Genomic_DNA"/>
</dbReference>
<dbReference type="AlphaFoldDB" id="A0A1X0QBY7"/>
<proteinExistence type="predicted"/>
<protein>
    <submittedName>
        <fullName evidence="2">Uncharacterized protein</fullName>
    </submittedName>
</protein>
<sequence length="64" mass="7840">MNLNNERNDNKKLNILNKNLSIDELDRLIELYKEKIEECTELLINEFDIKREDLINFYGEKYFN</sequence>
<evidence type="ECO:0000313" key="2">
    <source>
        <dbReference type="EMBL" id="ORD97291.1"/>
    </source>
</evidence>
<dbReference type="VEuPathDB" id="MicrosporidiaDB:HERIO_853"/>
<comment type="caution">
    <text evidence="2">The sequence shown here is derived from an EMBL/GenBank/DDBJ whole genome shotgun (WGS) entry which is preliminary data.</text>
</comment>
<keyword evidence="3" id="KW-1185">Reference proteome</keyword>
<name>A0A1X0QBY7_9MICR</name>
<organism evidence="2 3">
    <name type="scientific">Hepatospora eriocheir</name>
    <dbReference type="NCBI Taxonomy" id="1081669"/>
    <lineage>
        <taxon>Eukaryota</taxon>
        <taxon>Fungi</taxon>
        <taxon>Fungi incertae sedis</taxon>
        <taxon>Microsporidia</taxon>
        <taxon>Hepatosporidae</taxon>
        <taxon>Hepatospora</taxon>
    </lineage>
</organism>
<accession>A0A1X0QBY7</accession>
<feature type="coiled-coil region" evidence="1">
    <location>
        <begin position="3"/>
        <end position="42"/>
    </location>
</feature>
<evidence type="ECO:0000313" key="3">
    <source>
        <dbReference type="Proteomes" id="UP000192356"/>
    </source>
</evidence>
<gene>
    <name evidence="2" type="ORF">HERIO_853</name>
</gene>
<dbReference type="Proteomes" id="UP000192356">
    <property type="component" value="Unassembled WGS sequence"/>
</dbReference>